<dbReference type="WBParaSite" id="L893_g5421.t1">
    <property type="protein sequence ID" value="L893_g5421.t1"/>
    <property type="gene ID" value="L893_g5421"/>
</dbReference>
<accession>A0A1I8AG88</accession>
<dbReference type="Proteomes" id="UP000095287">
    <property type="component" value="Unplaced"/>
</dbReference>
<sequence length="365" mass="41434">MDRSLVLSLGLLLVVASTSQSLDSASELSLQRSAFDLLEVDPSGQNPILDALADPTVSQKVSWVLSSSGLSPLEKIDRIRISIGTALPFSAHLGSWGSYFDLVRLSLAPRVVRFRELVAECSEAPESSCRILEFLRGFRTSFERIERCLEEHPMLLCLRRLESPRWERANERLLQGVFSIVDLKHLAHFEHVRTSGIAFSSVSPRRNGVFPLLRDLDNTLRCPIVKRSARSVFPDLRSGVARILAQWKHRPAPERVEKVAEFISEFVARRHPDVGEMYRIFDIFQDVLIESKWGIEPSCAFPESFFDGNGALRVDVDQKALLHRVETIWRETRDFRRVMAALRGMRLEDAQIGLWGSLATMMEMC</sequence>
<keyword evidence="1" id="KW-0732">Signal</keyword>
<organism evidence="2 3">
    <name type="scientific">Steinernema glaseri</name>
    <dbReference type="NCBI Taxonomy" id="37863"/>
    <lineage>
        <taxon>Eukaryota</taxon>
        <taxon>Metazoa</taxon>
        <taxon>Ecdysozoa</taxon>
        <taxon>Nematoda</taxon>
        <taxon>Chromadorea</taxon>
        <taxon>Rhabditida</taxon>
        <taxon>Tylenchina</taxon>
        <taxon>Panagrolaimomorpha</taxon>
        <taxon>Strongyloidoidea</taxon>
        <taxon>Steinernematidae</taxon>
        <taxon>Steinernema</taxon>
    </lineage>
</organism>
<name>A0A1I8AG88_9BILA</name>
<evidence type="ECO:0000256" key="1">
    <source>
        <dbReference type="SAM" id="SignalP"/>
    </source>
</evidence>
<proteinExistence type="predicted"/>
<feature type="signal peptide" evidence="1">
    <location>
        <begin position="1"/>
        <end position="21"/>
    </location>
</feature>
<keyword evidence="2" id="KW-1185">Reference proteome</keyword>
<evidence type="ECO:0000313" key="3">
    <source>
        <dbReference type="WBParaSite" id="L893_g5421.t1"/>
    </source>
</evidence>
<feature type="chain" id="PRO_5009314659" evidence="1">
    <location>
        <begin position="22"/>
        <end position="365"/>
    </location>
</feature>
<protein>
    <submittedName>
        <fullName evidence="3">Secreted protein</fullName>
    </submittedName>
</protein>
<evidence type="ECO:0000313" key="2">
    <source>
        <dbReference type="Proteomes" id="UP000095287"/>
    </source>
</evidence>
<reference evidence="3" key="1">
    <citation type="submission" date="2016-11" db="UniProtKB">
        <authorList>
            <consortium name="WormBaseParasite"/>
        </authorList>
    </citation>
    <scope>IDENTIFICATION</scope>
</reference>
<dbReference type="AlphaFoldDB" id="A0A1I8AG88"/>